<proteinExistence type="predicted"/>
<feature type="region of interest" description="Disordered" evidence="1">
    <location>
        <begin position="53"/>
        <end position="72"/>
    </location>
</feature>
<feature type="compositionally biased region" description="Gly residues" evidence="1">
    <location>
        <begin position="1"/>
        <end position="27"/>
    </location>
</feature>
<reference evidence="2" key="3">
    <citation type="submission" date="2025-09" db="UniProtKB">
        <authorList>
            <consortium name="Ensembl"/>
        </authorList>
    </citation>
    <scope>IDENTIFICATION</scope>
</reference>
<feature type="compositionally biased region" description="Low complexity" evidence="1">
    <location>
        <begin position="352"/>
        <end position="362"/>
    </location>
</feature>
<dbReference type="GeneTree" id="ENSGT00940000167290"/>
<dbReference type="Bgee" id="ENSMODG00000006589">
    <property type="expression patterns" value="Expressed in spermatocyte and 5 other cell types or tissues"/>
</dbReference>
<dbReference type="AlphaFoldDB" id="A0A5F8GXS2"/>
<dbReference type="PANTHER" id="PTHR16270:SF5">
    <property type="entry name" value="HYPOTHETICAL LOC287798"/>
    <property type="match status" value="1"/>
</dbReference>
<feature type="region of interest" description="Disordered" evidence="1">
    <location>
        <begin position="625"/>
        <end position="650"/>
    </location>
</feature>
<protein>
    <submittedName>
        <fullName evidence="2">Chromosome 2 open reading frame, human C17orf80</fullName>
    </submittedName>
</protein>
<keyword evidence="3" id="KW-1185">Reference proteome</keyword>
<evidence type="ECO:0000313" key="3">
    <source>
        <dbReference type="Proteomes" id="UP000002280"/>
    </source>
</evidence>
<reference evidence="2 3" key="1">
    <citation type="journal article" date="2007" name="Nature">
        <title>Genome of the marsupial Monodelphis domestica reveals innovation in non-coding sequences.</title>
        <authorList>
            <person name="Mikkelsen T.S."/>
            <person name="Wakefield M.J."/>
            <person name="Aken B."/>
            <person name="Amemiya C.T."/>
            <person name="Chang J.L."/>
            <person name="Duke S."/>
            <person name="Garber M."/>
            <person name="Gentles A.J."/>
            <person name="Goodstadt L."/>
            <person name="Heger A."/>
            <person name="Jurka J."/>
            <person name="Kamal M."/>
            <person name="Mauceli E."/>
            <person name="Searle S.M."/>
            <person name="Sharpe T."/>
            <person name="Baker M.L."/>
            <person name="Batzer M.A."/>
            <person name="Benos P.V."/>
            <person name="Belov K."/>
            <person name="Clamp M."/>
            <person name="Cook A."/>
            <person name="Cuff J."/>
            <person name="Das R."/>
            <person name="Davidow L."/>
            <person name="Deakin J.E."/>
            <person name="Fazzari M.J."/>
            <person name="Glass J.L."/>
            <person name="Grabherr M."/>
            <person name="Greally J.M."/>
            <person name="Gu W."/>
            <person name="Hore T.A."/>
            <person name="Huttley G.A."/>
            <person name="Kleber M."/>
            <person name="Jirtle R.L."/>
            <person name="Koina E."/>
            <person name="Lee J.T."/>
            <person name="Mahony S."/>
            <person name="Marra M.A."/>
            <person name="Miller R.D."/>
            <person name="Nicholls R.D."/>
            <person name="Oda M."/>
            <person name="Papenfuss A.T."/>
            <person name="Parra Z.E."/>
            <person name="Pollock D.D."/>
            <person name="Ray D.A."/>
            <person name="Schein J.E."/>
            <person name="Speed T.P."/>
            <person name="Thompson K."/>
            <person name="VandeBerg J.L."/>
            <person name="Wade C.M."/>
            <person name="Walker J.A."/>
            <person name="Waters P.D."/>
            <person name="Webber C."/>
            <person name="Weidman J.R."/>
            <person name="Xie X."/>
            <person name="Zody M.C."/>
            <person name="Baldwin J."/>
            <person name="Abdouelleil A."/>
            <person name="Abdulkadir J."/>
            <person name="Abebe A."/>
            <person name="Abera B."/>
            <person name="Abreu J."/>
            <person name="Acer S.C."/>
            <person name="Aftuck L."/>
            <person name="Alexander A."/>
            <person name="An P."/>
            <person name="Anderson E."/>
            <person name="Anderson S."/>
            <person name="Arachi H."/>
            <person name="Azer M."/>
            <person name="Bachantsang P."/>
            <person name="Barry A."/>
            <person name="Bayul T."/>
            <person name="Berlin A."/>
            <person name="Bessette D."/>
            <person name="Bloom T."/>
            <person name="Bloom T."/>
            <person name="Boguslavskiy L."/>
            <person name="Bonnet C."/>
            <person name="Boukhgalter B."/>
            <person name="Bourzgui I."/>
            <person name="Brown A."/>
            <person name="Cahill P."/>
            <person name="Channer S."/>
            <person name="Cheshatsang Y."/>
            <person name="Chuda L."/>
            <person name="Citroen M."/>
            <person name="Collymore A."/>
            <person name="Cooke P."/>
            <person name="Costello M."/>
            <person name="D'Aco K."/>
            <person name="Daza R."/>
            <person name="De Haan G."/>
            <person name="DeGray S."/>
            <person name="DeMaso C."/>
            <person name="Dhargay N."/>
            <person name="Dooley K."/>
            <person name="Dooley E."/>
            <person name="Doricent M."/>
            <person name="Dorje P."/>
            <person name="Dorjee K."/>
            <person name="Dupes A."/>
            <person name="Elong R."/>
            <person name="Falk J."/>
            <person name="Farina A."/>
            <person name="Faro S."/>
            <person name="Ferguson D."/>
            <person name="Fisher S."/>
            <person name="Foley C.D."/>
            <person name="Franke A."/>
            <person name="Friedrich D."/>
            <person name="Gadbois L."/>
            <person name="Gearin G."/>
            <person name="Gearin C.R."/>
            <person name="Giannoukos G."/>
            <person name="Goode T."/>
            <person name="Graham J."/>
            <person name="Grandbois E."/>
            <person name="Grewal S."/>
            <person name="Gyaltsen K."/>
            <person name="Hafez N."/>
            <person name="Hagos B."/>
            <person name="Hall J."/>
            <person name="Henson C."/>
            <person name="Hollinger A."/>
            <person name="Honan T."/>
            <person name="Huard M.D."/>
            <person name="Hughes L."/>
            <person name="Hurhula B."/>
            <person name="Husby M.E."/>
            <person name="Kamat A."/>
            <person name="Kanga B."/>
            <person name="Kashin S."/>
            <person name="Khazanovich D."/>
            <person name="Kisner P."/>
            <person name="Lance K."/>
            <person name="Lara M."/>
            <person name="Lee W."/>
            <person name="Lennon N."/>
            <person name="Letendre F."/>
            <person name="LeVine R."/>
            <person name="Lipovsky A."/>
            <person name="Liu X."/>
            <person name="Liu J."/>
            <person name="Liu S."/>
            <person name="Lokyitsang T."/>
            <person name="Lokyitsang Y."/>
            <person name="Lubonja R."/>
            <person name="Lui A."/>
            <person name="MacDonald P."/>
            <person name="Magnisalis V."/>
            <person name="Maru K."/>
            <person name="Matthews C."/>
            <person name="McCusker W."/>
            <person name="McDonough S."/>
            <person name="Mehta T."/>
            <person name="Meldrim J."/>
            <person name="Meneus L."/>
            <person name="Mihai O."/>
            <person name="Mihalev A."/>
            <person name="Mihova T."/>
            <person name="Mittelman R."/>
            <person name="Mlenga V."/>
            <person name="Montmayeur A."/>
            <person name="Mulrain L."/>
            <person name="Navidi A."/>
            <person name="Naylor J."/>
            <person name="Negash T."/>
            <person name="Nguyen T."/>
            <person name="Nguyen N."/>
            <person name="Nicol R."/>
            <person name="Norbu C."/>
            <person name="Norbu N."/>
            <person name="Novod N."/>
            <person name="O'Neill B."/>
            <person name="Osman S."/>
            <person name="Markiewicz E."/>
            <person name="Oyono O.L."/>
            <person name="Patti C."/>
            <person name="Phunkhang P."/>
            <person name="Pierre F."/>
            <person name="Priest M."/>
            <person name="Raghuraman S."/>
            <person name="Rege F."/>
            <person name="Reyes R."/>
            <person name="Rise C."/>
            <person name="Rogov P."/>
            <person name="Ross K."/>
            <person name="Ryan E."/>
            <person name="Settipalli S."/>
            <person name="Shea T."/>
            <person name="Sherpa N."/>
            <person name="Shi L."/>
            <person name="Shih D."/>
            <person name="Sparrow T."/>
            <person name="Spaulding J."/>
            <person name="Stalker J."/>
            <person name="Stange-Thomann N."/>
            <person name="Stavropoulos S."/>
            <person name="Stone C."/>
            <person name="Strader C."/>
            <person name="Tesfaye S."/>
            <person name="Thomson T."/>
            <person name="Thoulutsang Y."/>
            <person name="Thoulutsang D."/>
            <person name="Topham K."/>
            <person name="Topping I."/>
            <person name="Tsamla T."/>
            <person name="Vassiliev H."/>
            <person name="Vo A."/>
            <person name="Wangchuk T."/>
            <person name="Wangdi T."/>
            <person name="Weiand M."/>
            <person name="Wilkinson J."/>
            <person name="Wilson A."/>
            <person name="Yadav S."/>
            <person name="Young G."/>
            <person name="Yu Q."/>
            <person name="Zembek L."/>
            <person name="Zhong D."/>
            <person name="Zimmer A."/>
            <person name="Zwirko Z."/>
            <person name="Jaffe D.B."/>
            <person name="Alvarez P."/>
            <person name="Brockman W."/>
            <person name="Butler J."/>
            <person name="Chin C."/>
            <person name="Gnerre S."/>
            <person name="MacCallum I."/>
            <person name="Graves J.A."/>
            <person name="Ponting C.P."/>
            <person name="Breen M."/>
            <person name="Samollow P.B."/>
            <person name="Lander E.S."/>
            <person name="Lindblad-Toh K."/>
        </authorList>
    </citation>
    <scope>NUCLEOTIDE SEQUENCE [LARGE SCALE GENOMIC DNA]</scope>
</reference>
<accession>A0A5F8GXS2</accession>
<dbReference type="PANTHER" id="PTHR16270">
    <property type="entry name" value="HYPOTHETICAL LOC287798"/>
    <property type="match status" value="1"/>
</dbReference>
<dbReference type="GO" id="GO:0005739">
    <property type="term" value="C:mitochondrion"/>
    <property type="evidence" value="ECO:0007669"/>
    <property type="project" value="GOC"/>
</dbReference>
<dbReference type="GO" id="GO:0045259">
    <property type="term" value="C:proton-transporting ATP synthase complex"/>
    <property type="evidence" value="ECO:0000318"/>
    <property type="project" value="GO_Central"/>
</dbReference>
<sequence length="650" mass="73383">MAADGGGDGTSPGGEIGGEDFGSGSGSGDRRPHALPLRSYPLTTALLDAFGVEHPSTGPVPPRLPASPRRPHPPIPMPLWDRPLALAQLDGPKRLRNPTHRKRGCGELRNSSFTFPERKMADILTKMELCPYCRKQFKRLKSHLPYCKKIRPILSDSNITSKAVILQAPKIKELWKKSAKANADGEESCKESQRKRRNTNLIKDKLHIAAFEMGTNVQTNKDLKKQIKQSPQMTQTPPRPRRVFFLDENRLQLSAAKKFTRYLPKPKEDKSKSLSEIWGSNSSECSSIKEDKRYPSSFLNYMKIEQPGQKILAETLDLPFSDQSFPSLERSQNPSATLQSNERGPKTNDPISETSSSVNNSETQRRNIEPLFTGNLYKALQIGGMENYHIKHGAKKKEFHCGLDATRKGSLNRGFEGINTSPEAEVLKLDYVRAGPKKHMNNSDLAMEKIPYHDDDDDDIALLSSRGSTHEKFLSLAEFGNQSLSALVLRYLQEEEDGYQAQFIQNNPLESKKPISSESDSDSKSWVSHTGCHRQSVNPDWHGAPKNLINGHVKASDNKSLPRSMGLEWFPELYPGYQHLRVLPRKPKRRNTDIQKPHHNFPEMEGFLNAIEKSRKTKITNMCNREKKNPHWPCLSQTTTTKKNGRKKKK</sequence>
<dbReference type="Ensembl" id="ENSMODT00000068728.1">
    <property type="protein sequence ID" value="ENSMODP00000052332.1"/>
    <property type="gene ID" value="ENSMODG00000006589.4"/>
</dbReference>
<feature type="region of interest" description="Disordered" evidence="1">
    <location>
        <begin position="1"/>
        <end position="37"/>
    </location>
</feature>
<name>A0A5F8GXS2_MONDO</name>
<dbReference type="GO" id="GO:0042776">
    <property type="term" value="P:proton motive force-driven mitochondrial ATP synthesis"/>
    <property type="evidence" value="ECO:0000318"/>
    <property type="project" value="GO_Central"/>
</dbReference>
<reference evidence="2" key="2">
    <citation type="submission" date="2025-08" db="UniProtKB">
        <authorList>
            <consortium name="Ensembl"/>
        </authorList>
    </citation>
    <scope>IDENTIFICATION</scope>
</reference>
<dbReference type="FunCoup" id="A0A5F8GXS2">
    <property type="interactions" value="135"/>
</dbReference>
<evidence type="ECO:0000313" key="2">
    <source>
        <dbReference type="Ensembl" id="ENSMODP00000052332.1"/>
    </source>
</evidence>
<organism evidence="2 3">
    <name type="scientific">Monodelphis domestica</name>
    <name type="common">Gray short-tailed opossum</name>
    <dbReference type="NCBI Taxonomy" id="13616"/>
    <lineage>
        <taxon>Eukaryota</taxon>
        <taxon>Metazoa</taxon>
        <taxon>Chordata</taxon>
        <taxon>Craniata</taxon>
        <taxon>Vertebrata</taxon>
        <taxon>Euteleostomi</taxon>
        <taxon>Mammalia</taxon>
        <taxon>Metatheria</taxon>
        <taxon>Didelphimorphia</taxon>
        <taxon>Didelphidae</taxon>
        <taxon>Monodelphis</taxon>
    </lineage>
</organism>
<dbReference type="InParanoid" id="A0A5F8GXS2"/>
<dbReference type="Proteomes" id="UP000002280">
    <property type="component" value="Chromosome 2"/>
</dbReference>
<feature type="region of interest" description="Disordered" evidence="1">
    <location>
        <begin position="503"/>
        <end position="545"/>
    </location>
</feature>
<feature type="compositionally biased region" description="Polar residues" evidence="1">
    <location>
        <begin position="323"/>
        <end position="342"/>
    </location>
</feature>
<dbReference type="STRING" id="13616.ENSMODP00000052332"/>
<evidence type="ECO:0000256" key="1">
    <source>
        <dbReference type="SAM" id="MobiDB-lite"/>
    </source>
</evidence>
<gene>
    <name evidence="2" type="primary">MTNAP1</name>
</gene>
<feature type="region of interest" description="Disordered" evidence="1">
    <location>
        <begin position="323"/>
        <end position="367"/>
    </location>
</feature>
<dbReference type="InterPro" id="IPR037694">
    <property type="entry name" value="MTNAP1"/>
</dbReference>